<dbReference type="InterPro" id="IPR034733">
    <property type="entry name" value="AcCoA_carboxyl_beta"/>
</dbReference>
<dbReference type="GO" id="GO:0006633">
    <property type="term" value="P:fatty acid biosynthetic process"/>
    <property type="evidence" value="ECO:0007669"/>
    <property type="project" value="TreeGrafter"/>
</dbReference>
<evidence type="ECO:0000313" key="2">
    <source>
        <dbReference type="EMBL" id="OBZ66885.1"/>
    </source>
</evidence>
<dbReference type="Pfam" id="PF01039">
    <property type="entry name" value="Carboxyl_trans"/>
    <property type="match status" value="1"/>
</dbReference>
<dbReference type="InterPro" id="IPR049076">
    <property type="entry name" value="ACCA"/>
</dbReference>
<dbReference type="Gene3D" id="3.90.226.10">
    <property type="entry name" value="2-enoyl-CoA Hydratase, Chain A, domain 1"/>
    <property type="match status" value="1"/>
</dbReference>
<dbReference type="PANTHER" id="PTHR45728">
    <property type="entry name" value="ACETYL-COA CARBOXYLASE, ISOFORM A"/>
    <property type="match status" value="1"/>
</dbReference>
<sequence>MEMFADVDARAGVLEPEGIVEIKMRRDKILKLMERLDSKYAALKKDSTDTSKSAEARAEAADELAKRETLLQQTYRQIALLYADLHDRTGRMEAKGCAKAVVWKNARRSFYWAVRAKVARSAALAKLAVASPESSFEYRSRLLDSLASIEPTTDLRIVAEKVESLDLTATLAQLKADHLMRQMLALAHEDRKATLDGLVRLVDNLADDEKQAFVNALQASTRSPGPPSYANASA</sequence>
<accession>A0A1C7LQ02</accession>
<dbReference type="EMBL" id="LUGG01000027">
    <property type="protein sequence ID" value="OBZ66885.1"/>
    <property type="molecule type" value="Genomic_DNA"/>
</dbReference>
<name>A0A1C7LQ02_GRIFR</name>
<feature type="domain" description="Acetyl-coenzyme A carboxylase carboxyl transferase subunit beta" evidence="1">
    <location>
        <begin position="3"/>
        <end position="115"/>
    </location>
</feature>
<dbReference type="SUPFAM" id="SSF52096">
    <property type="entry name" value="ClpP/crotonase"/>
    <property type="match status" value="1"/>
</dbReference>
<dbReference type="OMA" id="CAKAVVW"/>
<dbReference type="Proteomes" id="UP000092993">
    <property type="component" value="Unassembled WGS sequence"/>
</dbReference>
<evidence type="ECO:0000259" key="1">
    <source>
        <dbReference type="Pfam" id="PF01039"/>
    </source>
</evidence>
<dbReference type="GO" id="GO:0005739">
    <property type="term" value="C:mitochondrion"/>
    <property type="evidence" value="ECO:0007669"/>
    <property type="project" value="TreeGrafter"/>
</dbReference>
<keyword evidence="3" id="KW-1185">Reference proteome</keyword>
<dbReference type="InterPro" id="IPR029045">
    <property type="entry name" value="ClpP/crotonase-like_dom_sf"/>
</dbReference>
<dbReference type="STRING" id="5627.A0A1C7LQ02"/>
<dbReference type="GO" id="GO:0003989">
    <property type="term" value="F:acetyl-CoA carboxylase activity"/>
    <property type="evidence" value="ECO:0007669"/>
    <property type="project" value="InterPro"/>
</dbReference>
<protein>
    <recommendedName>
        <fullName evidence="1">Acetyl-coenzyme A carboxylase carboxyl transferase subunit beta domain-containing protein</fullName>
    </recommendedName>
</protein>
<evidence type="ECO:0000313" key="3">
    <source>
        <dbReference type="Proteomes" id="UP000092993"/>
    </source>
</evidence>
<dbReference type="OrthoDB" id="14612at2759"/>
<comment type="caution">
    <text evidence="2">The sequence shown here is derived from an EMBL/GenBank/DDBJ whole genome shotgun (WGS) entry which is preliminary data.</text>
</comment>
<proteinExistence type="predicted"/>
<gene>
    <name evidence="2" type="ORF">A0H81_13188</name>
</gene>
<organism evidence="2 3">
    <name type="scientific">Grifola frondosa</name>
    <name type="common">Maitake</name>
    <name type="synonym">Polyporus frondosus</name>
    <dbReference type="NCBI Taxonomy" id="5627"/>
    <lineage>
        <taxon>Eukaryota</taxon>
        <taxon>Fungi</taxon>
        <taxon>Dikarya</taxon>
        <taxon>Basidiomycota</taxon>
        <taxon>Agaricomycotina</taxon>
        <taxon>Agaricomycetes</taxon>
        <taxon>Polyporales</taxon>
        <taxon>Grifolaceae</taxon>
        <taxon>Grifola</taxon>
    </lineage>
</organism>
<dbReference type="PANTHER" id="PTHR45728:SF3">
    <property type="entry name" value="ACETYL-COA CARBOXYLASE"/>
    <property type="match status" value="1"/>
</dbReference>
<reference evidence="2 3" key="1">
    <citation type="submission" date="2016-03" db="EMBL/GenBank/DDBJ databases">
        <title>Whole genome sequencing of Grifola frondosa 9006-11.</title>
        <authorList>
            <person name="Min B."/>
            <person name="Park H."/>
            <person name="Kim J.-G."/>
            <person name="Cho H."/>
            <person name="Oh Y.-L."/>
            <person name="Kong W.-S."/>
            <person name="Choi I.-G."/>
        </authorList>
    </citation>
    <scope>NUCLEOTIDE SEQUENCE [LARGE SCALE GENOMIC DNA]</scope>
    <source>
        <strain evidence="2 3">9006-11</strain>
    </source>
</reference>
<dbReference type="AlphaFoldDB" id="A0A1C7LQ02"/>